<evidence type="ECO:0000256" key="4">
    <source>
        <dbReference type="ARBA" id="ARBA00022475"/>
    </source>
</evidence>
<dbReference type="Proteomes" id="UP000460287">
    <property type="component" value="Unassembled WGS sequence"/>
</dbReference>
<dbReference type="PRINTS" id="PR01780">
    <property type="entry name" value="LANTIREGPROT"/>
</dbReference>
<evidence type="ECO:0000256" key="8">
    <source>
        <dbReference type="ARBA" id="ARBA00022741"/>
    </source>
</evidence>
<evidence type="ECO:0000256" key="12">
    <source>
        <dbReference type="ARBA" id="ARBA00023012"/>
    </source>
</evidence>
<dbReference type="InterPro" id="IPR003661">
    <property type="entry name" value="HisK_dim/P_dom"/>
</dbReference>
<keyword evidence="7" id="KW-0812">Transmembrane</keyword>
<keyword evidence="12" id="KW-0902">Two-component regulatory system</keyword>
<evidence type="ECO:0000256" key="11">
    <source>
        <dbReference type="ARBA" id="ARBA00022989"/>
    </source>
</evidence>
<dbReference type="Gene3D" id="3.30.565.10">
    <property type="entry name" value="Histidine kinase-like ATPase, C-terminal domain"/>
    <property type="match status" value="1"/>
</dbReference>
<feature type="domain" description="Histidine kinase" evidence="14">
    <location>
        <begin position="86"/>
        <end position="298"/>
    </location>
</feature>
<reference evidence="15 16" key="1">
    <citation type="submission" date="2019-08" db="EMBL/GenBank/DDBJ databases">
        <title>In-depth cultivation of the pig gut microbiome towards novel bacterial diversity and tailored functional studies.</title>
        <authorList>
            <person name="Wylensek D."/>
            <person name="Hitch T.C.A."/>
            <person name="Clavel T."/>
        </authorList>
    </citation>
    <scope>NUCLEOTIDE SEQUENCE [LARGE SCALE GENOMIC DNA]</scope>
    <source>
        <strain evidence="15 16">WCA-383-APC-5B</strain>
    </source>
</reference>
<sequence>MILLVIILILCIVFLLFKLISIKGDIRYITNQVKLSKGEFINIKVKSLDKDIERLADEIDVLYTENHKNRIKMKKSEERLKRSISNMSHDLRTPLTSVRGYLQLIESGKCSEEEMKKYLSIIDRRTDSLNTLINCFYDLSRIQNGEYKLKLEYISIGDILCEIVAEFYDEFVKKNIEPHVMIEENIPQVIGDKNAVRRIFANLINNMLKHGEKNVDISMKKLTDCVQIQFSNDAPYVSDEDMEKLFDRFYTGNASRSDKSTGLGLYITKELSEKMNYKINADLKDKKLTFEIIINTKNIFK</sequence>
<dbReference type="InterPro" id="IPR008358">
    <property type="entry name" value="Sig_transdc_His_kin/Pase_MprB"/>
</dbReference>
<dbReference type="RefSeq" id="WP_154531195.1">
    <property type="nucleotide sequence ID" value="NZ_VULX01000009.1"/>
</dbReference>
<accession>A0A7X2T1J3</accession>
<keyword evidence="11" id="KW-1133">Transmembrane helix</keyword>
<keyword evidence="13" id="KW-0472">Membrane</keyword>
<evidence type="ECO:0000256" key="7">
    <source>
        <dbReference type="ARBA" id="ARBA00022692"/>
    </source>
</evidence>
<comment type="caution">
    <text evidence="15">The sequence shown here is derived from an EMBL/GenBank/DDBJ whole genome shotgun (WGS) entry which is preliminary data.</text>
</comment>
<evidence type="ECO:0000256" key="3">
    <source>
        <dbReference type="ARBA" id="ARBA00012438"/>
    </source>
</evidence>
<dbReference type="Pfam" id="PF00512">
    <property type="entry name" value="HisKA"/>
    <property type="match status" value="1"/>
</dbReference>
<dbReference type="PANTHER" id="PTHR45528:SF1">
    <property type="entry name" value="SENSOR HISTIDINE KINASE CPXA"/>
    <property type="match status" value="1"/>
</dbReference>
<keyword evidence="6" id="KW-0808">Transferase</keyword>
<dbReference type="EC" id="2.7.13.3" evidence="3"/>
<name>A0A7X2T1J3_9CLOT</name>
<dbReference type="InterPro" id="IPR036097">
    <property type="entry name" value="HisK_dim/P_sf"/>
</dbReference>
<keyword evidence="8" id="KW-0547">Nucleotide-binding</keyword>
<gene>
    <name evidence="15" type="ORF">FYJ33_07735</name>
</gene>
<dbReference type="EMBL" id="VULX01000009">
    <property type="protein sequence ID" value="MSR91305.1"/>
    <property type="molecule type" value="Genomic_DNA"/>
</dbReference>
<evidence type="ECO:0000256" key="5">
    <source>
        <dbReference type="ARBA" id="ARBA00022553"/>
    </source>
</evidence>
<comment type="subcellular location">
    <subcellularLocation>
        <location evidence="2">Cell membrane</location>
        <topology evidence="2">Multi-pass membrane protein</topology>
    </subcellularLocation>
</comment>
<evidence type="ECO:0000256" key="9">
    <source>
        <dbReference type="ARBA" id="ARBA00022777"/>
    </source>
</evidence>
<dbReference type="GO" id="GO:0000155">
    <property type="term" value="F:phosphorelay sensor kinase activity"/>
    <property type="evidence" value="ECO:0007669"/>
    <property type="project" value="InterPro"/>
</dbReference>
<evidence type="ECO:0000256" key="10">
    <source>
        <dbReference type="ARBA" id="ARBA00022840"/>
    </source>
</evidence>
<evidence type="ECO:0000259" key="14">
    <source>
        <dbReference type="PROSITE" id="PS50109"/>
    </source>
</evidence>
<dbReference type="PROSITE" id="PS50109">
    <property type="entry name" value="HIS_KIN"/>
    <property type="match status" value="1"/>
</dbReference>
<dbReference type="GO" id="GO:0005886">
    <property type="term" value="C:plasma membrane"/>
    <property type="evidence" value="ECO:0007669"/>
    <property type="project" value="UniProtKB-SubCell"/>
</dbReference>
<dbReference type="Pfam" id="PF02518">
    <property type="entry name" value="HATPase_c"/>
    <property type="match status" value="1"/>
</dbReference>
<evidence type="ECO:0000256" key="13">
    <source>
        <dbReference type="ARBA" id="ARBA00023136"/>
    </source>
</evidence>
<comment type="catalytic activity">
    <reaction evidence="1">
        <text>ATP + protein L-histidine = ADP + protein N-phospho-L-histidine.</text>
        <dbReference type="EC" id="2.7.13.3"/>
    </reaction>
</comment>
<dbReference type="SUPFAM" id="SSF55874">
    <property type="entry name" value="ATPase domain of HSP90 chaperone/DNA topoisomerase II/histidine kinase"/>
    <property type="match status" value="1"/>
</dbReference>
<proteinExistence type="predicted"/>
<evidence type="ECO:0000256" key="6">
    <source>
        <dbReference type="ARBA" id="ARBA00022679"/>
    </source>
</evidence>
<organism evidence="15 16">
    <name type="scientific">Inconstantimicrobium porci</name>
    <dbReference type="NCBI Taxonomy" id="2652291"/>
    <lineage>
        <taxon>Bacteria</taxon>
        <taxon>Bacillati</taxon>
        <taxon>Bacillota</taxon>
        <taxon>Clostridia</taxon>
        <taxon>Eubacteriales</taxon>
        <taxon>Clostridiaceae</taxon>
        <taxon>Inconstantimicrobium</taxon>
    </lineage>
</organism>
<protein>
    <recommendedName>
        <fullName evidence="3">histidine kinase</fullName>
        <ecNumber evidence="3">2.7.13.3</ecNumber>
    </recommendedName>
</protein>
<keyword evidence="9 15" id="KW-0418">Kinase</keyword>
<keyword evidence="10" id="KW-0067">ATP-binding</keyword>
<evidence type="ECO:0000313" key="15">
    <source>
        <dbReference type="EMBL" id="MSR91305.1"/>
    </source>
</evidence>
<dbReference type="CDD" id="cd00075">
    <property type="entry name" value="HATPase"/>
    <property type="match status" value="1"/>
</dbReference>
<dbReference type="AlphaFoldDB" id="A0A7X2T1J3"/>
<dbReference type="InterPro" id="IPR050398">
    <property type="entry name" value="HssS/ArlS-like"/>
</dbReference>
<keyword evidence="4" id="KW-1003">Cell membrane</keyword>
<evidence type="ECO:0000256" key="2">
    <source>
        <dbReference type="ARBA" id="ARBA00004651"/>
    </source>
</evidence>
<dbReference type="CDD" id="cd00082">
    <property type="entry name" value="HisKA"/>
    <property type="match status" value="1"/>
</dbReference>
<dbReference type="InterPro" id="IPR003594">
    <property type="entry name" value="HATPase_dom"/>
</dbReference>
<dbReference type="SUPFAM" id="SSF47384">
    <property type="entry name" value="Homodimeric domain of signal transducing histidine kinase"/>
    <property type="match status" value="1"/>
</dbReference>
<dbReference type="Gene3D" id="1.10.287.130">
    <property type="match status" value="1"/>
</dbReference>
<evidence type="ECO:0000313" key="16">
    <source>
        <dbReference type="Proteomes" id="UP000460287"/>
    </source>
</evidence>
<keyword evidence="16" id="KW-1185">Reference proteome</keyword>
<dbReference type="InterPro" id="IPR036890">
    <property type="entry name" value="HATPase_C_sf"/>
</dbReference>
<dbReference type="SMART" id="SM00387">
    <property type="entry name" value="HATPase_c"/>
    <property type="match status" value="1"/>
</dbReference>
<keyword evidence="5" id="KW-0597">Phosphoprotein</keyword>
<evidence type="ECO:0000256" key="1">
    <source>
        <dbReference type="ARBA" id="ARBA00000085"/>
    </source>
</evidence>
<dbReference type="SMART" id="SM00388">
    <property type="entry name" value="HisKA"/>
    <property type="match status" value="1"/>
</dbReference>
<dbReference type="InterPro" id="IPR005467">
    <property type="entry name" value="His_kinase_dom"/>
</dbReference>
<dbReference type="GO" id="GO:0005524">
    <property type="term" value="F:ATP binding"/>
    <property type="evidence" value="ECO:0007669"/>
    <property type="project" value="UniProtKB-KW"/>
</dbReference>
<dbReference type="PANTHER" id="PTHR45528">
    <property type="entry name" value="SENSOR HISTIDINE KINASE CPXA"/>
    <property type="match status" value="1"/>
</dbReference>